<dbReference type="EMBL" id="JBBJBU010000005">
    <property type="protein sequence ID" value="KAK7205444.1"/>
    <property type="molecule type" value="Genomic_DNA"/>
</dbReference>
<dbReference type="RefSeq" id="XP_064768477.1">
    <property type="nucleotide sequence ID" value="XM_064909760.1"/>
</dbReference>
<dbReference type="GeneID" id="90035272"/>
<evidence type="ECO:0000313" key="1">
    <source>
        <dbReference type="EMBL" id="KAK7205444.1"/>
    </source>
</evidence>
<organism evidence="1 2">
    <name type="scientific">Myxozyma melibiosi</name>
    <dbReference type="NCBI Taxonomy" id="54550"/>
    <lineage>
        <taxon>Eukaryota</taxon>
        <taxon>Fungi</taxon>
        <taxon>Dikarya</taxon>
        <taxon>Ascomycota</taxon>
        <taxon>Saccharomycotina</taxon>
        <taxon>Lipomycetes</taxon>
        <taxon>Lipomycetales</taxon>
        <taxon>Lipomycetaceae</taxon>
        <taxon>Myxozyma</taxon>
    </lineage>
</organism>
<keyword evidence="2" id="KW-1185">Reference proteome</keyword>
<comment type="caution">
    <text evidence="1">The sequence shown here is derived from an EMBL/GenBank/DDBJ whole genome shotgun (WGS) entry which is preliminary data.</text>
</comment>
<reference evidence="1 2" key="1">
    <citation type="submission" date="2024-03" db="EMBL/GenBank/DDBJ databases">
        <title>Genome-scale model development and genomic sequencing of the oleaginous clade Lipomyces.</title>
        <authorList>
            <consortium name="Lawrence Berkeley National Laboratory"/>
            <person name="Czajka J.J."/>
            <person name="Han Y."/>
            <person name="Kim J."/>
            <person name="Mondo S.J."/>
            <person name="Hofstad B.A."/>
            <person name="Robles A."/>
            <person name="Haridas S."/>
            <person name="Riley R."/>
            <person name="LaButti K."/>
            <person name="Pangilinan J."/>
            <person name="Andreopoulos W."/>
            <person name="Lipzen A."/>
            <person name="Yan J."/>
            <person name="Wang M."/>
            <person name="Ng V."/>
            <person name="Grigoriev I.V."/>
            <person name="Spatafora J.W."/>
            <person name="Magnuson J.K."/>
            <person name="Baker S.E."/>
            <person name="Pomraning K.R."/>
        </authorList>
    </citation>
    <scope>NUCLEOTIDE SEQUENCE [LARGE SCALE GENOMIC DNA]</scope>
    <source>
        <strain evidence="1 2">Phaff 52-87</strain>
    </source>
</reference>
<sequence>MPRPTMTDSAGHGIPRIMQLYSRFFSLFRFSFIFAFRTRDPLPLNVVIALLINVAFHPSAIEQLQLQNSHSPDVLSDLMIVSVNTKNTKQNLAAFCVQQCRAQPAHCAICSIAAPPSRALIRVSQREQPRKAASKHKTHKNKFHIQHRHVSIQRQIVGLIKQPRWRVARAEAHMMLSEIPELARPCQNPRPNSLTRSHHFF</sequence>
<protein>
    <submittedName>
        <fullName evidence="1">Uncharacterized protein</fullName>
    </submittedName>
</protein>
<name>A0ABR1F6H0_9ASCO</name>
<dbReference type="Proteomes" id="UP001498771">
    <property type="component" value="Unassembled WGS sequence"/>
</dbReference>
<evidence type="ECO:0000313" key="2">
    <source>
        <dbReference type="Proteomes" id="UP001498771"/>
    </source>
</evidence>
<gene>
    <name evidence="1" type="ORF">BZA70DRAFT_157893</name>
</gene>
<proteinExistence type="predicted"/>
<accession>A0ABR1F6H0</accession>